<evidence type="ECO:0000313" key="2">
    <source>
        <dbReference type="Proteomes" id="UP000253426"/>
    </source>
</evidence>
<comment type="caution">
    <text evidence="1">The sequence shown here is derived from an EMBL/GenBank/DDBJ whole genome shotgun (WGS) entry which is preliminary data.</text>
</comment>
<sequence>MKFLLKVAILVAAAKFIAHTPEGSNKHVDGIAKTTVRDLAKHVDEAFTAVEAKIRELLS</sequence>
<dbReference type="OrthoDB" id="199664at2"/>
<protein>
    <submittedName>
        <fullName evidence="1">Uncharacterized protein</fullName>
    </submittedName>
</protein>
<proteinExistence type="predicted"/>
<dbReference type="RefSeq" id="WP_113956586.1">
    <property type="nucleotide sequence ID" value="NZ_QNRR01000001.1"/>
</dbReference>
<accession>A0A366HUZ0</accession>
<gene>
    <name evidence="1" type="ORF">DES53_101468</name>
</gene>
<name>A0A366HUZ0_9BACT</name>
<reference evidence="1 2" key="1">
    <citation type="submission" date="2018-06" db="EMBL/GenBank/DDBJ databases">
        <title>Genomic Encyclopedia of Type Strains, Phase IV (KMG-IV): sequencing the most valuable type-strain genomes for metagenomic binning, comparative biology and taxonomic classification.</title>
        <authorList>
            <person name="Goeker M."/>
        </authorList>
    </citation>
    <scope>NUCLEOTIDE SEQUENCE [LARGE SCALE GENOMIC DNA]</scope>
    <source>
        <strain evidence="1 2">DSM 25532</strain>
    </source>
</reference>
<dbReference type="EMBL" id="QNRR01000001">
    <property type="protein sequence ID" value="RBP47670.1"/>
    <property type="molecule type" value="Genomic_DNA"/>
</dbReference>
<keyword evidence="2" id="KW-1185">Reference proteome</keyword>
<dbReference type="Proteomes" id="UP000253426">
    <property type="component" value="Unassembled WGS sequence"/>
</dbReference>
<dbReference type="AlphaFoldDB" id="A0A366HUZ0"/>
<organism evidence="1 2">
    <name type="scientific">Roseimicrobium gellanilyticum</name>
    <dbReference type="NCBI Taxonomy" id="748857"/>
    <lineage>
        <taxon>Bacteria</taxon>
        <taxon>Pseudomonadati</taxon>
        <taxon>Verrucomicrobiota</taxon>
        <taxon>Verrucomicrobiia</taxon>
        <taxon>Verrucomicrobiales</taxon>
        <taxon>Verrucomicrobiaceae</taxon>
        <taxon>Roseimicrobium</taxon>
    </lineage>
</organism>
<evidence type="ECO:0000313" key="1">
    <source>
        <dbReference type="EMBL" id="RBP47670.1"/>
    </source>
</evidence>